<evidence type="ECO:0000256" key="1">
    <source>
        <dbReference type="ARBA" id="ARBA00004141"/>
    </source>
</evidence>
<evidence type="ECO:0000256" key="5">
    <source>
        <dbReference type="ARBA" id="ARBA00023136"/>
    </source>
</evidence>
<keyword evidence="5 6" id="KW-0472">Membrane</keyword>
<gene>
    <name evidence="8" type="ORF">CF386_06710</name>
</gene>
<dbReference type="Proteomes" id="UP000242175">
    <property type="component" value="Chromosome large"/>
</dbReference>
<keyword evidence="3 6" id="KW-0812">Transmembrane</keyword>
<feature type="transmembrane region" description="Helical" evidence="6">
    <location>
        <begin position="40"/>
        <end position="65"/>
    </location>
</feature>
<feature type="transmembrane region" description="Helical" evidence="6">
    <location>
        <begin position="354"/>
        <end position="375"/>
    </location>
</feature>
<dbReference type="InterPro" id="IPR011701">
    <property type="entry name" value="MFS"/>
</dbReference>
<dbReference type="AlphaFoldDB" id="A0A220VE61"/>
<evidence type="ECO:0000256" key="4">
    <source>
        <dbReference type="ARBA" id="ARBA00022989"/>
    </source>
</evidence>
<dbReference type="PANTHER" id="PTHR23504">
    <property type="entry name" value="MAJOR FACILITATOR SUPERFAMILY DOMAIN-CONTAINING PROTEIN 10"/>
    <property type="match status" value="1"/>
</dbReference>
<dbReference type="GO" id="GO:0022857">
    <property type="term" value="F:transmembrane transporter activity"/>
    <property type="evidence" value="ECO:0007669"/>
    <property type="project" value="InterPro"/>
</dbReference>
<name>A0A220VE61_9GAMM</name>
<dbReference type="PROSITE" id="PS50850">
    <property type="entry name" value="MFS"/>
    <property type="match status" value="1"/>
</dbReference>
<feature type="transmembrane region" description="Helical" evidence="6">
    <location>
        <begin position="262"/>
        <end position="281"/>
    </location>
</feature>
<evidence type="ECO:0000313" key="9">
    <source>
        <dbReference type="Proteomes" id="UP000242175"/>
    </source>
</evidence>
<dbReference type="InterPro" id="IPR020846">
    <property type="entry name" value="MFS_dom"/>
</dbReference>
<evidence type="ECO:0000259" key="7">
    <source>
        <dbReference type="PROSITE" id="PS50850"/>
    </source>
</evidence>
<feature type="transmembrane region" description="Helical" evidence="6">
    <location>
        <begin position="331"/>
        <end position="348"/>
    </location>
</feature>
<dbReference type="InterPro" id="IPR036259">
    <property type="entry name" value="MFS_trans_sf"/>
</dbReference>
<keyword evidence="2" id="KW-0813">Transport</keyword>
<dbReference type="EMBL" id="CP022355">
    <property type="protein sequence ID" value="ASK78708.1"/>
    <property type="molecule type" value="Genomic_DNA"/>
</dbReference>
<feature type="domain" description="Major facilitator superfamily (MFS) profile" evidence="7">
    <location>
        <begin position="13"/>
        <end position="445"/>
    </location>
</feature>
<keyword evidence="9" id="KW-1185">Reference proteome</keyword>
<feature type="transmembrane region" description="Helical" evidence="6">
    <location>
        <begin position="301"/>
        <end position="319"/>
    </location>
</feature>
<feature type="transmembrane region" description="Helical" evidence="6">
    <location>
        <begin position="211"/>
        <end position="231"/>
    </location>
</feature>
<reference evidence="8 9" key="1">
    <citation type="journal article" date="2016" name="Int. J. Syst. Evol. Microbiol.">
        <title>Paraphotobacterium marinum gen. nov., sp. nov., a member of the family Vibrionaceae, isolated from surface seawater.</title>
        <authorList>
            <person name="Huang Z."/>
            <person name="Dong C."/>
            <person name="Shao Z."/>
        </authorList>
    </citation>
    <scope>NUCLEOTIDE SEQUENCE [LARGE SCALE GENOMIC DNA]</scope>
    <source>
        <strain evidence="8 9">NSCS20N07D</strain>
    </source>
</reference>
<feature type="transmembrane region" description="Helical" evidence="6">
    <location>
        <begin position="6"/>
        <end position="28"/>
    </location>
</feature>
<comment type="subcellular location">
    <subcellularLocation>
        <location evidence="1">Membrane</location>
        <topology evidence="1">Multi-pass membrane protein</topology>
    </subcellularLocation>
</comment>
<proteinExistence type="predicted"/>
<feature type="transmembrane region" description="Helical" evidence="6">
    <location>
        <begin position="177"/>
        <end position="199"/>
    </location>
</feature>
<protein>
    <recommendedName>
        <fullName evidence="7">Major facilitator superfamily (MFS) profile domain-containing protein</fullName>
    </recommendedName>
</protein>
<dbReference type="PROSITE" id="PS00216">
    <property type="entry name" value="SUGAR_TRANSPORT_1"/>
    <property type="match status" value="1"/>
</dbReference>
<organism evidence="8 9">
    <name type="scientific">Paraphotobacterium marinum</name>
    <dbReference type="NCBI Taxonomy" id="1755811"/>
    <lineage>
        <taxon>Bacteria</taxon>
        <taxon>Pseudomonadati</taxon>
        <taxon>Pseudomonadota</taxon>
        <taxon>Gammaproteobacteria</taxon>
        <taxon>Vibrionales</taxon>
        <taxon>Vibrionaceae</taxon>
        <taxon>Paraphotobacterium</taxon>
    </lineage>
</organism>
<evidence type="ECO:0000256" key="6">
    <source>
        <dbReference type="SAM" id="Phobius"/>
    </source>
</evidence>
<feature type="transmembrane region" description="Helical" evidence="6">
    <location>
        <begin position="421"/>
        <end position="441"/>
    </location>
</feature>
<dbReference type="GO" id="GO:0016020">
    <property type="term" value="C:membrane"/>
    <property type="evidence" value="ECO:0007669"/>
    <property type="project" value="UniProtKB-SubCell"/>
</dbReference>
<feature type="transmembrane region" description="Helical" evidence="6">
    <location>
        <begin position="387"/>
        <end position="409"/>
    </location>
</feature>
<feature type="transmembrane region" description="Helical" evidence="6">
    <location>
        <begin position="85"/>
        <end position="107"/>
    </location>
</feature>
<evidence type="ECO:0000256" key="3">
    <source>
        <dbReference type="ARBA" id="ARBA00022692"/>
    </source>
</evidence>
<dbReference type="Gene3D" id="1.20.1250.20">
    <property type="entry name" value="MFS general substrate transporter like domains"/>
    <property type="match status" value="1"/>
</dbReference>
<dbReference type="PANTHER" id="PTHR23504:SF15">
    <property type="entry name" value="MAJOR FACILITATOR SUPERFAMILY (MFS) PROFILE DOMAIN-CONTAINING PROTEIN"/>
    <property type="match status" value="1"/>
</dbReference>
<sequence>MFCLIFNFFILDLKLSFFFSNFVSFNNMDLIMRQVPQAKIIFPFFFIIIIDVMSTNISMPVLSYAVANSKFNLFGSYNDYQRHMIFGLLLAILPFCNVLGTLTLGYLSDIYGRKKLLIISIIGTTVSLLIFILSFKFKSLVLLIVANIVVGVTAGSFSIAQAAMADISVNSNRAKNISIIALGLTLGFVISSFIGGVFADNALSKSFNALTPLYVALSLSFISMLVAIFFLKETFPKERRDVFRNRNRKKFVVNFELKKIKLNLVILCLIFFFMELSWGIYFRSIALTLNQYFSKSLSYSGYFVSYVGIIMSIGLFWGVKILARKKLLHKNLALYLLVGSSFMLIAYFTKSITVQWMLGFVVALIVAFSYTSLLTQISQNVSEQKQGSFMGIADGLLSLAFMIGGVIIGKITITDALKPQLFSGLFFGLTLLLLILFKVFIKKSR</sequence>
<accession>A0A220VE61</accession>
<evidence type="ECO:0000256" key="2">
    <source>
        <dbReference type="ARBA" id="ARBA00022448"/>
    </source>
</evidence>
<dbReference type="KEGG" id="pmai:CF386_06710"/>
<keyword evidence="4 6" id="KW-1133">Transmembrane helix</keyword>
<feature type="transmembrane region" description="Helical" evidence="6">
    <location>
        <begin position="116"/>
        <end position="135"/>
    </location>
</feature>
<dbReference type="SUPFAM" id="SSF103473">
    <property type="entry name" value="MFS general substrate transporter"/>
    <property type="match status" value="1"/>
</dbReference>
<dbReference type="Pfam" id="PF07690">
    <property type="entry name" value="MFS_1"/>
    <property type="match status" value="1"/>
</dbReference>
<feature type="transmembrane region" description="Helical" evidence="6">
    <location>
        <begin position="141"/>
        <end position="165"/>
    </location>
</feature>
<evidence type="ECO:0000313" key="8">
    <source>
        <dbReference type="EMBL" id="ASK78708.1"/>
    </source>
</evidence>
<dbReference type="InterPro" id="IPR005829">
    <property type="entry name" value="Sugar_transporter_CS"/>
</dbReference>